<comment type="caution">
    <text evidence="2">The sequence shown here is derived from an EMBL/GenBank/DDBJ whole genome shotgun (WGS) entry which is preliminary data.</text>
</comment>
<dbReference type="PANTHER" id="PTHR34474">
    <property type="entry name" value="SIGNAL TRANSDUCTION PROTEIN TRAP"/>
    <property type="match status" value="1"/>
</dbReference>
<name>A0A3D8TT54_9LIST</name>
<dbReference type="Pfam" id="PF03992">
    <property type="entry name" value="ABM"/>
    <property type="match status" value="1"/>
</dbReference>
<dbReference type="InterPro" id="IPR011008">
    <property type="entry name" value="Dimeric_a/b-barrel"/>
</dbReference>
<dbReference type="SUPFAM" id="SSF54909">
    <property type="entry name" value="Dimeric alpha+beta barrel"/>
    <property type="match status" value="1"/>
</dbReference>
<feature type="domain" description="ABM" evidence="1">
    <location>
        <begin position="2"/>
        <end position="102"/>
    </location>
</feature>
<dbReference type="PROSITE" id="PS51725">
    <property type="entry name" value="ABM"/>
    <property type="match status" value="1"/>
</dbReference>
<evidence type="ECO:0000259" key="1">
    <source>
        <dbReference type="PROSITE" id="PS51725"/>
    </source>
</evidence>
<dbReference type="EC" id="1.14.14.18" evidence="2"/>
<proteinExistence type="predicted"/>
<keyword evidence="2" id="KW-0503">Monooxygenase</keyword>
<organism evidence="2 3">
    <name type="scientific">Listeria kieliensis</name>
    <dbReference type="NCBI Taxonomy" id="1621700"/>
    <lineage>
        <taxon>Bacteria</taxon>
        <taxon>Bacillati</taxon>
        <taxon>Bacillota</taxon>
        <taxon>Bacilli</taxon>
        <taxon>Bacillales</taxon>
        <taxon>Listeriaceae</taxon>
        <taxon>Listeria</taxon>
    </lineage>
</organism>
<dbReference type="RefSeq" id="WP_115751716.1">
    <property type="nucleotide sequence ID" value="NZ_LARY01000001.1"/>
</dbReference>
<dbReference type="NCBIfam" id="NF009841">
    <property type="entry name" value="PRK13316.1"/>
    <property type="match status" value="1"/>
</dbReference>
<keyword evidence="3" id="KW-1185">Reference proteome</keyword>
<reference evidence="3" key="1">
    <citation type="submission" date="2015-04" db="EMBL/GenBank/DDBJ databases">
        <authorList>
            <person name="Schardt J."/>
            <person name="Mueller-Herbst S."/>
            <person name="Scherer S."/>
            <person name="Huptas C."/>
        </authorList>
    </citation>
    <scope>NUCLEOTIDE SEQUENCE [LARGE SCALE GENOMIC DNA]</scope>
    <source>
        <strain evidence="3">Kiel-L1</strain>
    </source>
</reference>
<gene>
    <name evidence="2" type="ORF">UR08_00480</name>
</gene>
<evidence type="ECO:0000313" key="3">
    <source>
        <dbReference type="Proteomes" id="UP000257055"/>
    </source>
</evidence>
<accession>A0A3D8TT54</accession>
<dbReference type="Proteomes" id="UP000257055">
    <property type="component" value="Unassembled WGS sequence"/>
</dbReference>
<dbReference type="Gene3D" id="3.30.70.100">
    <property type="match status" value="1"/>
</dbReference>
<dbReference type="PANTHER" id="PTHR34474:SF4">
    <property type="entry name" value="HEME OXYGENASE (STAPHYLOBILIN-PRODUCING) 1"/>
    <property type="match status" value="1"/>
</dbReference>
<sequence length="125" mass="14189">MIIVTNTIRVEKGALEHVVRQFTGSDGGHGGAAQHIQNVDGFLGFELWETDLPDADYEELTVMSKWESAAAQQAWVKSEAFKKAHGRKKDYREQKRDRKGILENKITQYQVRHVVPLSDRGTAHE</sequence>
<dbReference type="GO" id="GO:0004392">
    <property type="term" value="F:heme oxygenase (decyclizing) activity"/>
    <property type="evidence" value="ECO:0007669"/>
    <property type="project" value="UniProtKB-EC"/>
</dbReference>
<dbReference type="InterPro" id="IPR007138">
    <property type="entry name" value="ABM_dom"/>
</dbReference>
<dbReference type="InterPro" id="IPR050404">
    <property type="entry name" value="Heme-degrading_MO"/>
</dbReference>
<dbReference type="EMBL" id="LARY01000001">
    <property type="protein sequence ID" value="RDX02055.1"/>
    <property type="molecule type" value="Genomic_DNA"/>
</dbReference>
<dbReference type="AlphaFoldDB" id="A0A3D8TT54"/>
<protein>
    <submittedName>
        <fullName evidence="2">Heme-degrading monooxygenase IsdG</fullName>
        <ecNumber evidence="2">1.14.14.18</ecNumber>
    </submittedName>
</protein>
<evidence type="ECO:0000313" key="2">
    <source>
        <dbReference type="EMBL" id="RDX02055.1"/>
    </source>
</evidence>
<keyword evidence="2" id="KW-0560">Oxidoreductase</keyword>